<sequence>MANKNQSERVRLELSFEGGFGLAIAVSADVAEKLAAAVGDSDATSISFEAEDGSYTMATKKIVFIKRHARESRVGFGS</sequence>
<dbReference type="AlphaFoldDB" id="A0A6J6NCX8"/>
<protein>
    <submittedName>
        <fullName evidence="1">Unannotated protein</fullName>
    </submittedName>
</protein>
<gene>
    <name evidence="1" type="ORF">UFOPK2399_00062</name>
</gene>
<name>A0A6J6NCX8_9ZZZZ</name>
<organism evidence="1">
    <name type="scientific">freshwater metagenome</name>
    <dbReference type="NCBI Taxonomy" id="449393"/>
    <lineage>
        <taxon>unclassified sequences</taxon>
        <taxon>metagenomes</taxon>
        <taxon>ecological metagenomes</taxon>
    </lineage>
</organism>
<dbReference type="EMBL" id="CAEZXP010000001">
    <property type="protein sequence ID" value="CAB4682804.1"/>
    <property type="molecule type" value="Genomic_DNA"/>
</dbReference>
<accession>A0A6J6NCX8</accession>
<proteinExistence type="predicted"/>
<reference evidence="1" key="1">
    <citation type="submission" date="2020-05" db="EMBL/GenBank/DDBJ databases">
        <authorList>
            <person name="Chiriac C."/>
            <person name="Salcher M."/>
            <person name="Ghai R."/>
            <person name="Kavagutti S V."/>
        </authorList>
    </citation>
    <scope>NUCLEOTIDE SEQUENCE</scope>
</reference>
<evidence type="ECO:0000313" key="1">
    <source>
        <dbReference type="EMBL" id="CAB4682804.1"/>
    </source>
</evidence>